<protein>
    <submittedName>
        <fullName evidence="1">Uncharacterized protein</fullName>
    </submittedName>
</protein>
<accession>A0ACB0JIL8</accession>
<evidence type="ECO:0000313" key="2">
    <source>
        <dbReference type="Proteomes" id="UP001177021"/>
    </source>
</evidence>
<organism evidence="1 2">
    <name type="scientific">Trifolium pratense</name>
    <name type="common">Red clover</name>
    <dbReference type="NCBI Taxonomy" id="57577"/>
    <lineage>
        <taxon>Eukaryota</taxon>
        <taxon>Viridiplantae</taxon>
        <taxon>Streptophyta</taxon>
        <taxon>Embryophyta</taxon>
        <taxon>Tracheophyta</taxon>
        <taxon>Spermatophyta</taxon>
        <taxon>Magnoliopsida</taxon>
        <taxon>eudicotyledons</taxon>
        <taxon>Gunneridae</taxon>
        <taxon>Pentapetalae</taxon>
        <taxon>rosids</taxon>
        <taxon>fabids</taxon>
        <taxon>Fabales</taxon>
        <taxon>Fabaceae</taxon>
        <taxon>Papilionoideae</taxon>
        <taxon>50 kb inversion clade</taxon>
        <taxon>NPAAA clade</taxon>
        <taxon>Hologalegina</taxon>
        <taxon>IRL clade</taxon>
        <taxon>Trifolieae</taxon>
        <taxon>Trifolium</taxon>
    </lineage>
</organism>
<reference evidence="1" key="1">
    <citation type="submission" date="2023-10" db="EMBL/GenBank/DDBJ databases">
        <authorList>
            <person name="Rodriguez Cubillos JULIANA M."/>
            <person name="De Vega J."/>
        </authorList>
    </citation>
    <scope>NUCLEOTIDE SEQUENCE</scope>
</reference>
<evidence type="ECO:0000313" key="1">
    <source>
        <dbReference type="EMBL" id="CAJ2644958.1"/>
    </source>
</evidence>
<sequence length="87" mass="10198">MVKHNGSIETGILNTIYSKSKTWKFLDAFTKEMWLLIAAIHIFVGFVIWLIEREDNRDLRGIGFMLWFLVTVLFYAHREPTQGTFSS</sequence>
<name>A0ACB0JIL8_TRIPR</name>
<gene>
    <name evidence="1" type="ORF">MILVUS5_LOCUS13910</name>
</gene>
<dbReference type="EMBL" id="CASHSV030000055">
    <property type="protein sequence ID" value="CAJ2644958.1"/>
    <property type="molecule type" value="Genomic_DNA"/>
</dbReference>
<dbReference type="Proteomes" id="UP001177021">
    <property type="component" value="Unassembled WGS sequence"/>
</dbReference>
<comment type="caution">
    <text evidence="1">The sequence shown here is derived from an EMBL/GenBank/DDBJ whole genome shotgun (WGS) entry which is preliminary data.</text>
</comment>
<keyword evidence="2" id="KW-1185">Reference proteome</keyword>
<proteinExistence type="predicted"/>